<accession>A0ABU8ERA4</accession>
<sequence length="139" mass="15561">MYHIFESALSKEYLSEWSEIAGGFDLIKGYTELGDIFLINSETNEIAILFPLNNTVEPMGYTDWADFSGSVLSNLGFQNEVVRKEHLEQVAEHCGKLGQQQIYYAVPLPLLGGSGAPDSYKIGDLWVYLSVVYQSLNEI</sequence>
<evidence type="ECO:0008006" key="3">
    <source>
        <dbReference type="Google" id="ProtNLM"/>
    </source>
</evidence>
<comment type="caution">
    <text evidence="1">The sequence shown here is derived from an EMBL/GenBank/DDBJ whole genome shotgun (WGS) entry which is preliminary data.</text>
</comment>
<dbReference type="Proteomes" id="UP001382455">
    <property type="component" value="Unassembled WGS sequence"/>
</dbReference>
<reference evidence="1 2" key="1">
    <citation type="submission" date="2023-12" db="EMBL/GenBank/DDBJ databases">
        <title>Friends and Foes: Symbiotic and Algicidal bacterial influence on Karenia brevis blooms.</title>
        <authorList>
            <person name="Fei C."/>
            <person name="Mohamed A.R."/>
            <person name="Booker A."/>
            <person name="Arshad M."/>
            <person name="Klass S."/>
            <person name="Ahn S."/>
            <person name="Gilbert P.M."/>
            <person name="Heil C.A."/>
            <person name="Martinez J.M."/>
            <person name="Amin S.A."/>
        </authorList>
    </citation>
    <scope>NUCLEOTIDE SEQUENCE [LARGE SCALE GENOMIC DNA]</scope>
    <source>
        <strain evidence="1 2">CE15</strain>
    </source>
</reference>
<gene>
    <name evidence="1" type="ORF">WAE96_07150</name>
</gene>
<dbReference type="EMBL" id="JBAWKS010000001">
    <property type="protein sequence ID" value="MEI4549479.1"/>
    <property type="molecule type" value="Genomic_DNA"/>
</dbReference>
<protein>
    <recommendedName>
        <fullName evidence="3">DUF1851 domain-containing protein</fullName>
    </recommendedName>
</protein>
<name>A0ABU8ERA4_9GAMM</name>
<evidence type="ECO:0000313" key="2">
    <source>
        <dbReference type="Proteomes" id="UP001382455"/>
    </source>
</evidence>
<keyword evidence="2" id="KW-1185">Reference proteome</keyword>
<proteinExistence type="predicted"/>
<dbReference type="RefSeq" id="WP_336435016.1">
    <property type="nucleotide sequence ID" value="NZ_JBAWKS010000001.1"/>
</dbReference>
<organism evidence="1 2">
    <name type="scientific">Pseudoalteromonas spongiae</name>
    <dbReference type="NCBI Taxonomy" id="298657"/>
    <lineage>
        <taxon>Bacteria</taxon>
        <taxon>Pseudomonadati</taxon>
        <taxon>Pseudomonadota</taxon>
        <taxon>Gammaproteobacteria</taxon>
        <taxon>Alteromonadales</taxon>
        <taxon>Pseudoalteromonadaceae</taxon>
        <taxon>Pseudoalteromonas</taxon>
    </lineage>
</organism>
<evidence type="ECO:0000313" key="1">
    <source>
        <dbReference type="EMBL" id="MEI4549479.1"/>
    </source>
</evidence>